<protein>
    <submittedName>
        <fullName evidence="7">Transcription factor SOX-2</fullName>
    </submittedName>
</protein>
<dbReference type="PANTHER" id="PTHR10270:SF324">
    <property type="entry name" value="SOX DOMAIN-CONTAINING PROTEIN DICHAETE-RELATED"/>
    <property type="match status" value="1"/>
</dbReference>
<feature type="compositionally biased region" description="Polar residues" evidence="5">
    <location>
        <begin position="1101"/>
        <end position="1116"/>
    </location>
</feature>
<evidence type="ECO:0000256" key="2">
    <source>
        <dbReference type="ARBA" id="ARBA00023125"/>
    </source>
</evidence>
<dbReference type="GO" id="GO:0000122">
    <property type="term" value="P:negative regulation of transcription by RNA polymerase II"/>
    <property type="evidence" value="ECO:0007669"/>
    <property type="project" value="TreeGrafter"/>
</dbReference>
<comment type="caution">
    <text evidence="7">The sequence shown here is derived from an EMBL/GenBank/DDBJ whole genome shotgun (WGS) entry which is preliminary data.</text>
</comment>
<accession>A0A4Z2D2D8</accession>
<evidence type="ECO:0000256" key="5">
    <source>
        <dbReference type="SAM" id="MobiDB-lite"/>
    </source>
</evidence>
<dbReference type="PANTHER" id="PTHR10270">
    <property type="entry name" value="SOX TRANSCRIPTION FACTOR"/>
    <property type="match status" value="1"/>
</dbReference>
<dbReference type="EMBL" id="SKCS01000352">
    <property type="protein sequence ID" value="TNN10596.1"/>
    <property type="molecule type" value="Genomic_DNA"/>
</dbReference>
<organism evidence="7 8">
    <name type="scientific">Schistosoma japonicum</name>
    <name type="common">Blood fluke</name>
    <dbReference type="NCBI Taxonomy" id="6182"/>
    <lineage>
        <taxon>Eukaryota</taxon>
        <taxon>Metazoa</taxon>
        <taxon>Spiralia</taxon>
        <taxon>Lophotrochozoa</taxon>
        <taxon>Platyhelminthes</taxon>
        <taxon>Trematoda</taxon>
        <taxon>Digenea</taxon>
        <taxon>Strigeidida</taxon>
        <taxon>Schistosomatoidea</taxon>
        <taxon>Schistosomatidae</taxon>
        <taxon>Schistosoma</taxon>
    </lineage>
</organism>
<dbReference type="Proteomes" id="UP000311919">
    <property type="component" value="Unassembled WGS sequence"/>
</dbReference>
<feature type="compositionally biased region" description="Low complexity" evidence="5">
    <location>
        <begin position="862"/>
        <end position="876"/>
    </location>
</feature>
<dbReference type="STRING" id="6182.A0A4Z2D2D8"/>
<feature type="compositionally biased region" description="Polar residues" evidence="5">
    <location>
        <begin position="829"/>
        <end position="861"/>
    </location>
</feature>
<dbReference type="GO" id="GO:0000978">
    <property type="term" value="F:RNA polymerase II cis-regulatory region sequence-specific DNA binding"/>
    <property type="evidence" value="ECO:0007669"/>
    <property type="project" value="TreeGrafter"/>
</dbReference>
<dbReference type="GO" id="GO:0030182">
    <property type="term" value="P:neuron differentiation"/>
    <property type="evidence" value="ECO:0007669"/>
    <property type="project" value="TreeGrafter"/>
</dbReference>
<dbReference type="GO" id="GO:0005634">
    <property type="term" value="C:nucleus"/>
    <property type="evidence" value="ECO:0007669"/>
    <property type="project" value="UniProtKB-SubCell"/>
</dbReference>
<feature type="region of interest" description="Disordered" evidence="5">
    <location>
        <begin position="829"/>
        <end position="881"/>
    </location>
</feature>
<dbReference type="InterPro" id="IPR036910">
    <property type="entry name" value="HMG_box_dom_sf"/>
</dbReference>
<keyword evidence="2 4" id="KW-0238">DNA-binding</keyword>
<dbReference type="SUPFAM" id="SSF47095">
    <property type="entry name" value="HMG-box"/>
    <property type="match status" value="1"/>
</dbReference>
<dbReference type="GO" id="GO:0007420">
    <property type="term" value="P:brain development"/>
    <property type="evidence" value="ECO:0007669"/>
    <property type="project" value="TreeGrafter"/>
</dbReference>
<dbReference type="OrthoDB" id="6247875at2759"/>
<dbReference type="Gene3D" id="1.10.30.10">
    <property type="entry name" value="High mobility group box domain"/>
    <property type="match status" value="1"/>
</dbReference>
<evidence type="ECO:0000256" key="1">
    <source>
        <dbReference type="ARBA" id="ARBA00004123"/>
    </source>
</evidence>
<dbReference type="GO" id="GO:0001228">
    <property type="term" value="F:DNA-binding transcription activator activity, RNA polymerase II-specific"/>
    <property type="evidence" value="ECO:0007669"/>
    <property type="project" value="TreeGrafter"/>
</dbReference>
<gene>
    <name evidence="7" type="ORF">EWB00_005258</name>
</gene>
<feature type="region of interest" description="Disordered" evidence="5">
    <location>
        <begin position="1191"/>
        <end position="1218"/>
    </location>
</feature>
<proteinExistence type="predicted"/>
<feature type="region of interest" description="Disordered" evidence="5">
    <location>
        <begin position="419"/>
        <end position="474"/>
    </location>
</feature>
<feature type="compositionally biased region" description="Polar residues" evidence="5">
    <location>
        <begin position="1125"/>
        <end position="1163"/>
    </location>
</feature>
<feature type="region of interest" description="Disordered" evidence="5">
    <location>
        <begin position="1267"/>
        <end position="1305"/>
    </location>
</feature>
<dbReference type="CDD" id="cd22028">
    <property type="entry name" value="HMG-box_SoxA_SoxB_SoxG"/>
    <property type="match status" value="1"/>
</dbReference>
<feature type="compositionally biased region" description="Low complexity" evidence="5">
    <location>
        <begin position="1202"/>
        <end position="1218"/>
    </location>
</feature>
<dbReference type="InterPro" id="IPR009071">
    <property type="entry name" value="HMG_box_dom"/>
</dbReference>
<dbReference type="SMART" id="SM00398">
    <property type="entry name" value="HMG"/>
    <property type="match status" value="1"/>
</dbReference>
<feature type="compositionally biased region" description="Polar residues" evidence="5">
    <location>
        <begin position="1274"/>
        <end position="1289"/>
    </location>
</feature>
<dbReference type="Pfam" id="PF00505">
    <property type="entry name" value="HMG_box"/>
    <property type="match status" value="1"/>
</dbReference>
<feature type="DNA-binding region" description="HMG box" evidence="4">
    <location>
        <begin position="661"/>
        <end position="729"/>
    </location>
</feature>
<dbReference type="InterPro" id="IPR050140">
    <property type="entry name" value="SRY-related_HMG-box_TF-like"/>
</dbReference>
<comment type="subcellular location">
    <subcellularLocation>
        <location evidence="1">Nucleus</location>
    </subcellularLocation>
</comment>
<evidence type="ECO:0000256" key="4">
    <source>
        <dbReference type="PROSITE-ProRule" id="PRU00267"/>
    </source>
</evidence>
<evidence type="ECO:0000259" key="6">
    <source>
        <dbReference type="PROSITE" id="PS50118"/>
    </source>
</evidence>
<feature type="region of interest" description="Disordered" evidence="5">
    <location>
        <begin position="1096"/>
        <end position="1164"/>
    </location>
</feature>
<reference evidence="7 8" key="1">
    <citation type="submission" date="2019-03" db="EMBL/GenBank/DDBJ databases">
        <title>An improved genome assembly of the fluke Schistosoma japonicum.</title>
        <authorList>
            <person name="Hu W."/>
            <person name="Luo F."/>
            <person name="Yin M."/>
            <person name="Mo X."/>
            <person name="Sun C."/>
            <person name="Wu Q."/>
            <person name="Zhu B."/>
            <person name="Xiang M."/>
            <person name="Wang J."/>
            <person name="Wang Y."/>
            <person name="Zhang T."/>
            <person name="Xu B."/>
            <person name="Zheng H."/>
            <person name="Feng Z."/>
        </authorList>
    </citation>
    <scope>NUCLEOTIDE SEQUENCE [LARGE SCALE GENOMIC DNA]</scope>
    <source>
        <strain evidence="7">HuSjv2</strain>
        <tissue evidence="7">Worms</tissue>
    </source>
</reference>
<keyword evidence="3 4" id="KW-0539">Nucleus</keyword>
<dbReference type="FunFam" id="1.10.30.10:FF:000002">
    <property type="entry name" value="transcription factor Sox-2"/>
    <property type="match status" value="1"/>
</dbReference>
<evidence type="ECO:0000313" key="7">
    <source>
        <dbReference type="EMBL" id="TNN10596.1"/>
    </source>
</evidence>
<feature type="compositionally biased region" description="Acidic residues" evidence="5">
    <location>
        <begin position="433"/>
        <end position="473"/>
    </location>
</feature>
<name>A0A4Z2D2D8_SCHJA</name>
<evidence type="ECO:0000313" key="8">
    <source>
        <dbReference type="Proteomes" id="UP000311919"/>
    </source>
</evidence>
<feature type="domain" description="HMG box" evidence="6">
    <location>
        <begin position="661"/>
        <end position="729"/>
    </location>
</feature>
<feature type="region of interest" description="Disordered" evidence="5">
    <location>
        <begin position="291"/>
        <end position="311"/>
    </location>
</feature>
<keyword evidence="8" id="KW-1185">Reference proteome</keyword>
<sequence length="1370" mass="153643">MINCSINSNSNKSFEQNQINEKYQNDAFNLIMMNGISDTVVSSSSSSSSSPTSSVETTICQQMNPTLLNRINCNQFMTSTDSFNSENPVVSFNYMNKNQSWFTKTLDNQYNNTTNISNPVTTSTTRNNNNSNNIQQIVDDSNMDGIDSAITAHTSNNNTDHSMNNSFLYQSTNYFLNNLTAYSLHRSSNELNDERHTNVTSTVTSTTTAIPQSVVDENDNKDMTINRGIQEHISTKENFPGTIPNLHKFSSCLSFNDQIKHSFTDSHPHYSYQTDKIDAIKKDDIDHDDECSNDITGTGDDDDNDNNNENWETNKIKLEDHHHQHQNQSQRQSIQQINYHNVDANETTLQKQNIRNYNHECDSTLSLATTSTSNTNASVTTVNTISSILLSMREREFHQIGDSNNDLDDDGVCREENNTIDAIQVDDSRQDITDDNVDEDEDGQEEDEEGDGEEDEEDDDIDNDDEDMEDPDDSINNQQMILANNKNVKNSQRHIHSHQQQHHSMHATKSALNNLNLHHNLIETDCLNLLKYTSNRNQMYSLQNELNQSYNDEGVDDQNTNNRLLMSPTHQQAPIHHHQQQLQHHQNRYNPLMMCPSNKTIENIIIDSRHTPHSKLIDSSGINYGIRGKNDSDMTSPLTNVATTTNNNNNTNHNHRKEERVKRPMNAFMVWSRGQRRRMAQENPKMHNSEISKRLGSMWKGLCESDKKPFIDEAKRLRANHMAQYPDYKYRPRRKHKPLERQKKNSSSLTANVMGGYLNNTALPGSRSAGCGVGGGGISGIGAGPLNHPSRNIPNLFESLSSPTPQSQHHFSQHIHKHEHHHHLHGLFNSSNQRLSSNHPYSPINQSSNYLPHQITGLVNTNSNNQSLSGSQQSSLDFHSSNLSHNSTNYLQSNMMMPYYANEFHQNDKEASLRQTLFGLETNASSSSTTQFEHTSSSSSFHSQSLCAGRQLTGQYRESINNNSNSGNYTRSLLGQESIYTVEQNLPTNQYTPSAFMNKNDDKPLEFYRNTSSITNSNNSTSQQLLPTDMSSPFSAVAAAALAAAAVSDNTVEQNTDMNNTNSMKIMQRLGNTPWSMFYSNSGSNIINPIKMTEQQRTHVNRSTVRSNQTGGSSLDSPPPFSVGRSGSSTPVMNNTNTTAITTSGSNFSHITAPSSSSTNGNPHSAAAAMMAAVAAANYAASQLAYYGGSGNTSSTVDQHHQQQLQHSQSQQQHSQQQLFPQHLNSIQNTDSLSSSWLHKNANNISQNPSFRSVSSAWSSLYRNECEPLDPTRNDMTNTSSYATGLQFDSHNRNTNNTNNIPSQFPISHNTPSWLGRFDSQQQLQHAQHHFSNHRMLPNITELGNLNTTNHNIISSRDLLNESLSNVQKN</sequence>
<evidence type="ECO:0000256" key="3">
    <source>
        <dbReference type="ARBA" id="ARBA00023242"/>
    </source>
</evidence>
<dbReference type="PROSITE" id="PS50118">
    <property type="entry name" value="HMG_BOX_2"/>
    <property type="match status" value="1"/>
</dbReference>